<dbReference type="Gene3D" id="3.30.420.10">
    <property type="entry name" value="Ribonuclease H-like superfamily/Ribonuclease H"/>
    <property type="match status" value="1"/>
</dbReference>
<dbReference type="Proteomes" id="UP000077315">
    <property type="component" value="Unassembled WGS sequence"/>
</dbReference>
<gene>
    <name evidence="2" type="ORF">PHYBLDRAFT_147282</name>
</gene>
<dbReference type="RefSeq" id="XP_018289571.1">
    <property type="nucleotide sequence ID" value="XM_018431831.1"/>
</dbReference>
<reference evidence="3" key="1">
    <citation type="submission" date="2015-06" db="EMBL/GenBank/DDBJ databases">
        <title>Expansion of signal transduction pathways in fungi by whole-genome duplication.</title>
        <authorList>
            <consortium name="DOE Joint Genome Institute"/>
            <person name="Corrochano L.M."/>
            <person name="Kuo A."/>
            <person name="Marcet-Houben M."/>
            <person name="Polaino S."/>
            <person name="Salamov A."/>
            <person name="Villalobos J.M."/>
            <person name="Alvarez M.I."/>
            <person name="Avalos J."/>
            <person name="Benito E.P."/>
            <person name="Benoit I."/>
            <person name="Burger G."/>
            <person name="Camino L.P."/>
            <person name="Canovas D."/>
            <person name="Cerda-Olmedo E."/>
            <person name="Cheng J.-F."/>
            <person name="Dominguez A."/>
            <person name="Elias M."/>
            <person name="Eslava A.P."/>
            <person name="Glaser F."/>
            <person name="Grimwood J."/>
            <person name="Gutierrez G."/>
            <person name="Heitman J."/>
            <person name="Henrissat B."/>
            <person name="Iturriaga E.A."/>
            <person name="Lang B.F."/>
            <person name="Lavin J.L."/>
            <person name="Lee S."/>
            <person name="Li W."/>
            <person name="Lindquist E."/>
            <person name="Lopez-Garcia S."/>
            <person name="Luque E.M."/>
            <person name="Marcos A.T."/>
            <person name="Martin J."/>
            <person name="McCluskey K."/>
            <person name="Medina H.R."/>
            <person name="Miralles-Duran A."/>
            <person name="Miyazaki A."/>
            <person name="Munoz-Torres E."/>
            <person name="Oguiza J.A."/>
            <person name="Ohm R."/>
            <person name="Olmedo M."/>
            <person name="Orejas M."/>
            <person name="Ortiz-Castellanos L."/>
            <person name="Pisabarro A.G."/>
            <person name="Rodriguez-Romero J."/>
            <person name="Ruiz-Herrera J."/>
            <person name="Ruiz-Vazquez R."/>
            <person name="Sanz C."/>
            <person name="Schackwitz W."/>
            <person name="Schmutz J."/>
            <person name="Shahriari M."/>
            <person name="Shelest E."/>
            <person name="Silva-Franco F."/>
            <person name="Soanes D."/>
            <person name="Syed K."/>
            <person name="Tagua V.G."/>
            <person name="Talbot N.J."/>
            <person name="Thon M."/>
            <person name="De vries R.P."/>
            <person name="Wiebenga A."/>
            <person name="Yadav J.S."/>
            <person name="Braun E.L."/>
            <person name="Baker S."/>
            <person name="Garre V."/>
            <person name="Horwitz B."/>
            <person name="Torres-Martinez S."/>
            <person name="Idnurm A."/>
            <person name="Herrera-Estrella A."/>
            <person name="Gabaldon T."/>
            <person name="Grigoriev I.V."/>
        </authorList>
    </citation>
    <scope>NUCLEOTIDE SEQUENCE [LARGE SCALE GENOMIC DNA]</scope>
    <source>
        <strain evidence="3">NRRL 1555(-)</strain>
    </source>
</reference>
<feature type="domain" description="Tc1-like transposase DDE" evidence="1">
    <location>
        <begin position="186"/>
        <end position="243"/>
    </location>
</feature>
<evidence type="ECO:0000313" key="3">
    <source>
        <dbReference type="Proteomes" id="UP000077315"/>
    </source>
</evidence>
<organism evidence="2 3">
    <name type="scientific">Phycomyces blakesleeanus (strain ATCC 8743b / DSM 1359 / FGSC 10004 / NBRC 33097 / NRRL 1555)</name>
    <dbReference type="NCBI Taxonomy" id="763407"/>
    <lineage>
        <taxon>Eukaryota</taxon>
        <taxon>Fungi</taxon>
        <taxon>Fungi incertae sedis</taxon>
        <taxon>Mucoromycota</taxon>
        <taxon>Mucoromycotina</taxon>
        <taxon>Mucoromycetes</taxon>
        <taxon>Mucorales</taxon>
        <taxon>Phycomycetaceae</taxon>
        <taxon>Phycomyces</taxon>
    </lineage>
</organism>
<proteinExistence type="predicted"/>
<sequence>MDTSIPDDPALVSDNAIPFLYNLQQARNSADARVTANNKNFEKNIYKLTTMEGVSYTSWVYAEHLKIVKSDNFDHTWYHPTPVHAQMRQDLATDSFSALLFSLVDTSMANAHLDWSTEDWEKIIWTDEKRFQLFGHNGCKRVLHKNNAGLRTTCISPTMKFGGANGKKHVEVLEEAYPPSPSAFQQKTGWSDLVLQEDSAKAHTSNIAVNWKNQHKLKVLADWPPQSPDLNPIEHLWDYVSKRVW</sequence>
<dbReference type="GeneID" id="28992737"/>
<evidence type="ECO:0000259" key="1">
    <source>
        <dbReference type="Pfam" id="PF13358"/>
    </source>
</evidence>
<dbReference type="AlphaFoldDB" id="A0A163A762"/>
<dbReference type="GO" id="GO:0003676">
    <property type="term" value="F:nucleic acid binding"/>
    <property type="evidence" value="ECO:0007669"/>
    <property type="project" value="InterPro"/>
</dbReference>
<dbReference type="InterPro" id="IPR038717">
    <property type="entry name" value="Tc1-like_DDE_dom"/>
</dbReference>
<dbReference type="OrthoDB" id="2201802at2759"/>
<dbReference type="VEuPathDB" id="FungiDB:PHYBLDRAFT_147282"/>
<name>A0A163A762_PHYB8</name>
<accession>A0A163A762</accession>
<evidence type="ECO:0000313" key="2">
    <source>
        <dbReference type="EMBL" id="OAD71531.1"/>
    </source>
</evidence>
<keyword evidence="3" id="KW-1185">Reference proteome</keyword>
<dbReference type="STRING" id="763407.A0A163A762"/>
<dbReference type="InterPro" id="IPR036397">
    <property type="entry name" value="RNaseH_sf"/>
</dbReference>
<protein>
    <recommendedName>
        <fullName evidence="1">Tc1-like transposase DDE domain-containing protein</fullName>
    </recommendedName>
</protein>
<dbReference type="EMBL" id="KV440985">
    <property type="protein sequence ID" value="OAD71531.1"/>
    <property type="molecule type" value="Genomic_DNA"/>
</dbReference>
<dbReference type="Pfam" id="PF13358">
    <property type="entry name" value="DDE_3"/>
    <property type="match status" value="1"/>
</dbReference>
<dbReference type="InParanoid" id="A0A163A762"/>